<dbReference type="GeneID" id="19269264"/>
<feature type="compositionally biased region" description="Polar residues" evidence="1">
    <location>
        <begin position="10"/>
        <end position="22"/>
    </location>
</feature>
<dbReference type="eggNOG" id="ENOG502S621">
    <property type="taxonomic scope" value="Eukaryota"/>
</dbReference>
<feature type="region of interest" description="Disordered" evidence="1">
    <location>
        <begin position="1"/>
        <end position="53"/>
    </location>
</feature>
<reference evidence="3" key="1">
    <citation type="journal article" date="2015" name="BMC Genomics">
        <title>Genomic and transcriptomic analysis of the endophytic fungus Pestalotiopsis fici reveals its lifestyle and high potential for synthesis of natural products.</title>
        <authorList>
            <person name="Wang X."/>
            <person name="Zhang X."/>
            <person name="Liu L."/>
            <person name="Xiang M."/>
            <person name="Wang W."/>
            <person name="Sun X."/>
            <person name="Che Y."/>
            <person name="Guo L."/>
            <person name="Liu G."/>
            <person name="Guo L."/>
            <person name="Wang C."/>
            <person name="Yin W.B."/>
            <person name="Stadler M."/>
            <person name="Zhang X."/>
            <person name="Liu X."/>
        </authorList>
    </citation>
    <scope>NUCLEOTIDE SEQUENCE [LARGE SCALE GENOMIC DNA]</scope>
    <source>
        <strain evidence="3">W106-1 / CGMCC3.15140</strain>
    </source>
</reference>
<evidence type="ECO:0000313" key="3">
    <source>
        <dbReference type="Proteomes" id="UP000030651"/>
    </source>
</evidence>
<dbReference type="HOGENOM" id="CLU_047721_1_0_1"/>
<proteinExistence type="predicted"/>
<protein>
    <submittedName>
        <fullName evidence="2">Uncharacterized protein</fullName>
    </submittedName>
</protein>
<dbReference type="OrthoDB" id="5370011at2759"/>
<name>W3X8K7_PESFW</name>
<sequence length="333" mass="37718">MKTILRKSGDGTTSSPASTTKTFTKRLSAAPQPEPQPEETAAEPEMLSPDLSADEEVAQAYVADYQSAAQVPRAQIYEERARKLGDHYGVEIEPTGWHATEGEVYRIEKPIRVRVHKDCHRCQTSFGNSSQCPNCNHHYCSKCGRDPPKRTDSQKQASREKREKAETSAMMRKQEQFAPIIPHYGLAEPIVVTRPSRTGGQPLVHKVPRMRLRRSCHRCNTTFTQSTRVCENCGHRRCDDCPKTPHKKKKYPYGYPGDEDGTSSSAFYECHECHENFPAHADDGVRCANCSHEKCPECRRMPRRVVNLEPNPDILRGISSRFEHLELTEPISI</sequence>
<dbReference type="AlphaFoldDB" id="W3X8K7"/>
<feature type="region of interest" description="Disordered" evidence="1">
    <location>
        <begin position="145"/>
        <end position="170"/>
    </location>
</feature>
<dbReference type="OMA" id="RVHRTCH"/>
<gene>
    <name evidence="2" type="ORF">PFICI_04251</name>
</gene>
<dbReference type="Proteomes" id="UP000030651">
    <property type="component" value="Unassembled WGS sequence"/>
</dbReference>
<dbReference type="EMBL" id="KI912111">
    <property type="protein sequence ID" value="ETS82375.1"/>
    <property type="molecule type" value="Genomic_DNA"/>
</dbReference>
<organism evidence="2 3">
    <name type="scientific">Pestalotiopsis fici (strain W106-1 / CGMCC3.15140)</name>
    <dbReference type="NCBI Taxonomy" id="1229662"/>
    <lineage>
        <taxon>Eukaryota</taxon>
        <taxon>Fungi</taxon>
        <taxon>Dikarya</taxon>
        <taxon>Ascomycota</taxon>
        <taxon>Pezizomycotina</taxon>
        <taxon>Sordariomycetes</taxon>
        <taxon>Xylariomycetidae</taxon>
        <taxon>Amphisphaeriales</taxon>
        <taxon>Sporocadaceae</taxon>
        <taxon>Pestalotiopsis</taxon>
    </lineage>
</organism>
<evidence type="ECO:0000313" key="2">
    <source>
        <dbReference type="EMBL" id="ETS82375.1"/>
    </source>
</evidence>
<evidence type="ECO:0000256" key="1">
    <source>
        <dbReference type="SAM" id="MobiDB-lite"/>
    </source>
</evidence>
<feature type="compositionally biased region" description="Basic and acidic residues" evidence="1">
    <location>
        <begin position="145"/>
        <end position="166"/>
    </location>
</feature>
<dbReference type="RefSeq" id="XP_007831023.1">
    <property type="nucleotide sequence ID" value="XM_007832832.1"/>
</dbReference>
<dbReference type="InParanoid" id="W3X8K7"/>
<keyword evidence="3" id="KW-1185">Reference proteome</keyword>
<dbReference type="KEGG" id="pfy:PFICI_04251"/>
<accession>W3X8K7</accession>